<dbReference type="GO" id="GO:0042254">
    <property type="term" value="P:ribosome biogenesis"/>
    <property type="evidence" value="ECO:0007669"/>
    <property type="project" value="UniProtKB-KW"/>
</dbReference>
<dbReference type="NCBIfam" id="TIGR00291">
    <property type="entry name" value="RNA_SBDS"/>
    <property type="match status" value="1"/>
</dbReference>
<feature type="domain" description="Ribosome maturation protein SDO1/SBDS N-terminal" evidence="8">
    <location>
        <begin position="14"/>
        <end position="100"/>
    </location>
</feature>
<organism evidence="10 11">
    <name type="scientific">Cichlidogyrus casuarinus</name>
    <dbReference type="NCBI Taxonomy" id="1844966"/>
    <lineage>
        <taxon>Eukaryota</taxon>
        <taxon>Metazoa</taxon>
        <taxon>Spiralia</taxon>
        <taxon>Lophotrochozoa</taxon>
        <taxon>Platyhelminthes</taxon>
        <taxon>Monogenea</taxon>
        <taxon>Monopisthocotylea</taxon>
        <taxon>Dactylogyridea</taxon>
        <taxon>Ancyrocephalidae</taxon>
        <taxon>Cichlidogyrus</taxon>
    </lineage>
</organism>
<dbReference type="GO" id="GO:0005737">
    <property type="term" value="C:cytoplasm"/>
    <property type="evidence" value="ECO:0007669"/>
    <property type="project" value="UniProtKB-SubCell"/>
</dbReference>
<dbReference type="Gene3D" id="1.10.10.900">
    <property type="entry name" value="SBDS protein C-terminal domain, subdomain 1"/>
    <property type="match status" value="1"/>
</dbReference>
<evidence type="ECO:0000256" key="1">
    <source>
        <dbReference type="ARBA" id="ARBA00004123"/>
    </source>
</evidence>
<protein>
    <recommendedName>
        <fullName evidence="12">Ribosome maturation protein SBDS</fullName>
    </recommendedName>
</protein>
<dbReference type="InterPro" id="IPR037188">
    <property type="entry name" value="Sdo1/SBDS_central_sf"/>
</dbReference>
<evidence type="ECO:0000313" key="11">
    <source>
        <dbReference type="Proteomes" id="UP001626550"/>
    </source>
</evidence>
<dbReference type="InterPro" id="IPR019783">
    <property type="entry name" value="SDO1/SBDS_N"/>
</dbReference>
<dbReference type="AlphaFoldDB" id="A0ABD2PNK4"/>
<evidence type="ECO:0000313" key="10">
    <source>
        <dbReference type="EMBL" id="KAL3308914.1"/>
    </source>
</evidence>
<gene>
    <name evidence="10" type="ORF">Ciccas_012549</name>
</gene>
<dbReference type="SUPFAM" id="SSF109728">
    <property type="entry name" value="Hypothetical protein AF0491, middle domain"/>
    <property type="match status" value="1"/>
</dbReference>
<evidence type="ECO:0008006" key="12">
    <source>
        <dbReference type="Google" id="ProtNLM"/>
    </source>
</evidence>
<keyword evidence="5" id="KW-0690">Ribosome biogenesis</keyword>
<dbReference type="InterPro" id="IPR036786">
    <property type="entry name" value="Ribosome_mat_SBDS_N_sf"/>
</dbReference>
<dbReference type="EMBL" id="JBJKFK010004540">
    <property type="protein sequence ID" value="KAL3308914.1"/>
    <property type="molecule type" value="Genomic_DNA"/>
</dbReference>
<dbReference type="InterPro" id="IPR018978">
    <property type="entry name" value="SDO1/SBDS_central"/>
</dbReference>
<reference evidence="10 11" key="1">
    <citation type="submission" date="2024-11" db="EMBL/GenBank/DDBJ databases">
        <title>Adaptive evolution of stress response genes in parasites aligns with host niche diversity.</title>
        <authorList>
            <person name="Hahn C."/>
            <person name="Resl P."/>
        </authorList>
    </citation>
    <scope>NUCLEOTIDE SEQUENCE [LARGE SCALE GENOMIC DNA]</scope>
    <source>
        <strain evidence="10">EGGRZ-B1_66</strain>
        <tissue evidence="10">Body</tissue>
    </source>
</reference>
<dbReference type="Pfam" id="PF09377">
    <property type="entry name" value="SBDS_domain_II"/>
    <property type="match status" value="1"/>
</dbReference>
<feature type="domain" description="Ribosome maturation protein SDO1/SBDS central" evidence="9">
    <location>
        <begin position="109"/>
        <end position="170"/>
    </location>
</feature>
<evidence type="ECO:0000256" key="7">
    <source>
        <dbReference type="ARBA" id="ARBA00049708"/>
    </source>
</evidence>
<dbReference type="PANTHER" id="PTHR10927">
    <property type="entry name" value="RIBOSOME MATURATION PROTEIN SBDS"/>
    <property type="match status" value="1"/>
</dbReference>
<sequence>MALFYPENQKRLTNISVVKLKKHGYRFELACYPNKVKSWRDKIETDLDQVLQARVIFQNVHKGEFASKKELSVAFADSSEEDILKFILCNGEIQTTELERQAEIQALFKDVAKIIADKCVNPDNNRQYTISMVERMMQECHVNLRSNRTAKQQALSVIKQLRANENLKISPASVDIKLTIDKRCLNQVINGILQNLSHLTREDESDAMLYEMTAIIEPENYHTLIKYLNSHIKGRYALEILGNTRMLVSQMTKPRLRQIPEN</sequence>
<evidence type="ECO:0000256" key="3">
    <source>
        <dbReference type="ARBA" id="ARBA00007433"/>
    </source>
</evidence>
<evidence type="ECO:0000256" key="5">
    <source>
        <dbReference type="ARBA" id="ARBA00022517"/>
    </source>
</evidence>
<comment type="subunit">
    <text evidence="7">Associates with the 60S ribosomal subunit.</text>
</comment>
<dbReference type="Proteomes" id="UP001626550">
    <property type="component" value="Unassembled WGS sequence"/>
</dbReference>
<dbReference type="GO" id="GO:0005634">
    <property type="term" value="C:nucleus"/>
    <property type="evidence" value="ECO:0007669"/>
    <property type="project" value="UniProtKB-SubCell"/>
</dbReference>
<evidence type="ECO:0000256" key="2">
    <source>
        <dbReference type="ARBA" id="ARBA00004496"/>
    </source>
</evidence>
<name>A0ABD2PNK4_9PLAT</name>
<dbReference type="InterPro" id="IPR039100">
    <property type="entry name" value="Sdo1/SBDS-like"/>
</dbReference>
<dbReference type="InterPro" id="IPR002140">
    <property type="entry name" value="Sdo1/SBDS"/>
</dbReference>
<keyword evidence="11" id="KW-1185">Reference proteome</keyword>
<comment type="similarity">
    <text evidence="3">Belongs to the SDO1/SBDS family.</text>
</comment>
<evidence type="ECO:0000256" key="4">
    <source>
        <dbReference type="ARBA" id="ARBA00022490"/>
    </source>
</evidence>
<keyword evidence="6" id="KW-0539">Nucleus</keyword>
<dbReference type="SUPFAM" id="SSF89895">
    <property type="entry name" value="FYSH domain"/>
    <property type="match status" value="1"/>
</dbReference>
<accession>A0ABD2PNK4</accession>
<evidence type="ECO:0000259" key="9">
    <source>
        <dbReference type="Pfam" id="PF09377"/>
    </source>
</evidence>
<comment type="subcellular location">
    <subcellularLocation>
        <location evidence="2">Cytoplasm</location>
    </subcellularLocation>
    <subcellularLocation>
        <location evidence="1">Nucleus</location>
    </subcellularLocation>
</comment>
<dbReference type="Pfam" id="PF01172">
    <property type="entry name" value="SBDS_N"/>
    <property type="match status" value="1"/>
</dbReference>
<evidence type="ECO:0000259" key="8">
    <source>
        <dbReference type="Pfam" id="PF01172"/>
    </source>
</evidence>
<proteinExistence type="inferred from homology"/>
<keyword evidence="4" id="KW-0963">Cytoplasm</keyword>
<evidence type="ECO:0000256" key="6">
    <source>
        <dbReference type="ARBA" id="ARBA00023242"/>
    </source>
</evidence>
<dbReference type="Gene3D" id="3.30.1250.10">
    <property type="entry name" value="Ribosome maturation protein SBDS, N-terminal domain"/>
    <property type="match status" value="1"/>
</dbReference>
<dbReference type="PANTHER" id="PTHR10927:SF1">
    <property type="entry name" value="RIBOSOME MATURATION PROTEIN SBDS"/>
    <property type="match status" value="1"/>
</dbReference>
<comment type="caution">
    <text evidence="10">The sequence shown here is derived from an EMBL/GenBank/DDBJ whole genome shotgun (WGS) entry which is preliminary data.</text>
</comment>